<dbReference type="Pfam" id="PF06439">
    <property type="entry name" value="3keto-disac_hyd"/>
    <property type="match status" value="1"/>
</dbReference>
<name>A0A382M794_9ZZZZ</name>
<reference evidence="2" key="1">
    <citation type="submission" date="2018-05" db="EMBL/GenBank/DDBJ databases">
        <authorList>
            <person name="Lanie J.A."/>
            <person name="Ng W.-L."/>
            <person name="Kazmierczak K.M."/>
            <person name="Andrzejewski T.M."/>
            <person name="Davidsen T.M."/>
            <person name="Wayne K.J."/>
            <person name="Tettelin H."/>
            <person name="Glass J.I."/>
            <person name="Rusch D."/>
            <person name="Podicherti R."/>
            <person name="Tsui H.-C.T."/>
            <person name="Winkler M.E."/>
        </authorList>
    </citation>
    <scope>NUCLEOTIDE SEQUENCE</scope>
</reference>
<evidence type="ECO:0000259" key="1">
    <source>
        <dbReference type="Pfam" id="PF06439"/>
    </source>
</evidence>
<dbReference type="Gene3D" id="2.60.120.560">
    <property type="entry name" value="Exo-inulinase, domain 1"/>
    <property type="match status" value="1"/>
</dbReference>
<gene>
    <name evidence="2" type="ORF">METZ01_LOCUS296411</name>
</gene>
<dbReference type="GO" id="GO:0016787">
    <property type="term" value="F:hydrolase activity"/>
    <property type="evidence" value="ECO:0007669"/>
    <property type="project" value="InterPro"/>
</dbReference>
<dbReference type="InterPro" id="IPR010496">
    <property type="entry name" value="AL/BT2_dom"/>
</dbReference>
<accession>A0A382M794</accession>
<proteinExistence type="predicted"/>
<organism evidence="2">
    <name type="scientific">marine metagenome</name>
    <dbReference type="NCBI Taxonomy" id="408172"/>
    <lineage>
        <taxon>unclassified sequences</taxon>
        <taxon>metagenomes</taxon>
        <taxon>ecological metagenomes</taxon>
    </lineage>
</organism>
<sequence length="195" mass="21847">MSEWQTIFNGHDLSGWKATGNAAGWSVADGCILCKADGGGYLYTEARYEDFDLRLEYRTEPNCNSGVFFRWSDLKDPVHTGLEIQILDTHGEHTLNKHSSGALYDLVAPTQDVARPAGEWNQLVLSCVGPLMRLEQNGLPVWEVDVETYDTAGRSPDGELNKFRHAWKDLPRQGHLGLQDHGGVCWFRDLSVRVS</sequence>
<protein>
    <recommendedName>
        <fullName evidence="1">3-keto-alpha-glucoside-1,2-lyase/3-keto-2-hydroxy-glucal hydratase domain-containing protein</fullName>
    </recommendedName>
</protein>
<evidence type="ECO:0000313" key="2">
    <source>
        <dbReference type="EMBL" id="SVC43557.1"/>
    </source>
</evidence>
<dbReference type="AlphaFoldDB" id="A0A382M794"/>
<feature type="domain" description="3-keto-alpha-glucoside-1,2-lyase/3-keto-2-hydroxy-glucal hydratase" evidence="1">
    <location>
        <begin position="3"/>
        <end position="193"/>
    </location>
</feature>
<dbReference type="EMBL" id="UINC01091076">
    <property type="protein sequence ID" value="SVC43557.1"/>
    <property type="molecule type" value="Genomic_DNA"/>
</dbReference>